<gene>
    <name evidence="15" type="primary">LOC101493043</name>
</gene>
<dbReference type="STRING" id="3827.A0A1S2XGV2"/>
<dbReference type="RefSeq" id="XP_004489168.1">
    <property type="nucleotide sequence ID" value="XM_004489111.3"/>
</dbReference>
<evidence type="ECO:0000256" key="11">
    <source>
        <dbReference type="ARBA" id="ARBA00023239"/>
    </source>
</evidence>
<sequence>MAGITRKITFIVLILAITIPCLEAGIAEFDDYLKEQADLARQIALKSYVPNPENITTELNLHVNMAMEEAYSNSTRRELRQRQKHGGSSACMSSNPIDNCWRCKKDWAQNRQQLAQCGKGFGRKAVGGLGGKFYVVTDESDNDLVTPKFGTLRYGAVQKGPLWIIFARSMIIRLNQELLVSSDKTIDGRGANVHIRDGAGITMQFVNNVIIHGLHIRNIKARSGGMIRDSYNHVGLRTRSDGDALSVFGSSNIWIDHISLSESEDGLIDVIQGSTAITISNCHMTKHNDVMLFGASDSYSDDKIMQITVAFNHFGQGLIQRMPRCRWGFFHVLNNDYTHWLMYAIGGSSGPTILSQGNRFIAPNNNAAKTITHRDYASQDVWSKWQWRSENDLFMNGATFIESGAPIKNLPFKKGYLMKPRPGTQANRLTRYAGALNCQIGRPC</sequence>
<comment type="cofactor">
    <cofactor evidence="12">
        <name>Ca(2+)</name>
        <dbReference type="ChEBI" id="CHEBI:29108"/>
    </cofactor>
    <text evidence="12">Binds 1 Ca(2+) ion. Required for its activity.</text>
</comment>
<evidence type="ECO:0000256" key="3">
    <source>
        <dbReference type="ARBA" id="ARBA00005220"/>
    </source>
</evidence>
<dbReference type="InterPro" id="IPR002022">
    <property type="entry name" value="Pec_lyase"/>
</dbReference>
<evidence type="ECO:0000256" key="4">
    <source>
        <dbReference type="ARBA" id="ARBA00010980"/>
    </source>
</evidence>
<dbReference type="GO" id="GO:0045490">
    <property type="term" value="P:pectin catabolic process"/>
    <property type="evidence" value="ECO:0007669"/>
    <property type="project" value="UniProtKB-UniPathway"/>
</dbReference>
<keyword evidence="6" id="KW-0964">Secreted</keyword>
<feature type="chain" id="PRO_5010009345" description="Pectate lyase" evidence="12">
    <location>
        <begin position="25"/>
        <end position="444"/>
    </location>
</feature>
<evidence type="ECO:0000256" key="7">
    <source>
        <dbReference type="ARBA" id="ARBA00022723"/>
    </source>
</evidence>
<protein>
    <recommendedName>
        <fullName evidence="5 12">Pectate lyase</fullName>
        <ecNumber evidence="5 12">4.2.2.2</ecNumber>
    </recommendedName>
</protein>
<keyword evidence="14" id="KW-1185">Reference proteome</keyword>
<dbReference type="InterPro" id="IPR011050">
    <property type="entry name" value="Pectin_lyase_fold/virulence"/>
</dbReference>
<reference evidence="15" key="2">
    <citation type="submission" date="2025-08" db="UniProtKB">
        <authorList>
            <consortium name="RefSeq"/>
        </authorList>
    </citation>
    <scope>IDENTIFICATION</scope>
    <source>
        <tissue evidence="15">Etiolated seedlings</tissue>
    </source>
</reference>
<dbReference type="PaxDb" id="3827-XP_004489168.1"/>
<dbReference type="Pfam" id="PF04431">
    <property type="entry name" value="Pec_lyase_N"/>
    <property type="match status" value="1"/>
</dbReference>
<dbReference type="UniPathway" id="UPA00545">
    <property type="reaction ID" value="UER00824"/>
</dbReference>
<dbReference type="InterPro" id="IPR045032">
    <property type="entry name" value="PEL"/>
</dbReference>
<dbReference type="Gene3D" id="2.160.20.10">
    <property type="entry name" value="Single-stranded right-handed beta-helix, Pectin lyase-like"/>
    <property type="match status" value="1"/>
</dbReference>
<evidence type="ECO:0000256" key="9">
    <source>
        <dbReference type="ARBA" id="ARBA00022837"/>
    </source>
</evidence>
<keyword evidence="10" id="KW-0325">Glycoprotein</keyword>
<name>A0A1S2XGV2_CICAR</name>
<dbReference type="InterPro" id="IPR007524">
    <property type="entry name" value="Pec_lyase_N"/>
</dbReference>
<dbReference type="InterPro" id="IPR018082">
    <property type="entry name" value="AmbAllergen"/>
</dbReference>
<dbReference type="SUPFAM" id="SSF51126">
    <property type="entry name" value="Pectin lyase-like"/>
    <property type="match status" value="1"/>
</dbReference>
<dbReference type="GO" id="GO:0030570">
    <property type="term" value="F:pectate lyase activity"/>
    <property type="evidence" value="ECO:0007669"/>
    <property type="project" value="UniProtKB-EC"/>
</dbReference>
<dbReference type="AlphaFoldDB" id="A0A1S2XGV2"/>
<dbReference type="PANTHER" id="PTHR31683:SF184">
    <property type="entry name" value="PECTATE LYASE"/>
    <property type="match status" value="1"/>
</dbReference>
<evidence type="ECO:0000313" key="15">
    <source>
        <dbReference type="RefSeq" id="XP_004489168.1"/>
    </source>
</evidence>
<evidence type="ECO:0000256" key="2">
    <source>
        <dbReference type="ARBA" id="ARBA00004191"/>
    </source>
</evidence>
<organism evidence="14 15">
    <name type="scientific">Cicer arietinum</name>
    <name type="common">Chickpea</name>
    <name type="synonym">Garbanzo</name>
    <dbReference type="NCBI Taxonomy" id="3827"/>
    <lineage>
        <taxon>Eukaryota</taxon>
        <taxon>Viridiplantae</taxon>
        <taxon>Streptophyta</taxon>
        <taxon>Embryophyta</taxon>
        <taxon>Tracheophyta</taxon>
        <taxon>Spermatophyta</taxon>
        <taxon>Magnoliopsida</taxon>
        <taxon>eudicotyledons</taxon>
        <taxon>Gunneridae</taxon>
        <taxon>Pentapetalae</taxon>
        <taxon>rosids</taxon>
        <taxon>fabids</taxon>
        <taxon>Fabales</taxon>
        <taxon>Fabaceae</taxon>
        <taxon>Papilionoideae</taxon>
        <taxon>50 kb inversion clade</taxon>
        <taxon>NPAAA clade</taxon>
        <taxon>Hologalegina</taxon>
        <taxon>IRL clade</taxon>
        <taxon>Cicereae</taxon>
        <taxon>Cicer</taxon>
    </lineage>
</organism>
<evidence type="ECO:0000256" key="10">
    <source>
        <dbReference type="ARBA" id="ARBA00023180"/>
    </source>
</evidence>
<evidence type="ECO:0000256" key="1">
    <source>
        <dbReference type="ARBA" id="ARBA00000695"/>
    </source>
</evidence>
<feature type="signal peptide" evidence="12">
    <location>
        <begin position="1"/>
        <end position="24"/>
    </location>
</feature>
<evidence type="ECO:0000256" key="12">
    <source>
        <dbReference type="RuleBase" id="RU361123"/>
    </source>
</evidence>
<comment type="similarity">
    <text evidence="4 12">Belongs to the polysaccharide lyase 1 family.</text>
</comment>
<dbReference type="EC" id="4.2.2.2" evidence="5 12"/>
<comment type="pathway">
    <text evidence="3 12">Glycan metabolism; pectin degradation; 2-dehydro-3-deoxy-D-gluconate from pectin: step 2/5.</text>
</comment>
<evidence type="ECO:0000259" key="13">
    <source>
        <dbReference type="SMART" id="SM00656"/>
    </source>
</evidence>
<evidence type="ECO:0000313" key="14">
    <source>
        <dbReference type="Proteomes" id="UP000087171"/>
    </source>
</evidence>
<evidence type="ECO:0000256" key="8">
    <source>
        <dbReference type="ARBA" id="ARBA00022729"/>
    </source>
</evidence>
<dbReference type="KEGG" id="cam:101493043"/>
<evidence type="ECO:0000256" key="6">
    <source>
        <dbReference type="ARBA" id="ARBA00022512"/>
    </source>
</evidence>
<keyword evidence="11 12" id="KW-0456">Lyase</keyword>
<dbReference type="GO" id="GO:0046872">
    <property type="term" value="F:metal ion binding"/>
    <property type="evidence" value="ECO:0007669"/>
    <property type="project" value="UniProtKB-KW"/>
</dbReference>
<evidence type="ECO:0000256" key="5">
    <source>
        <dbReference type="ARBA" id="ARBA00012272"/>
    </source>
</evidence>
<proteinExistence type="inferred from homology"/>
<comment type="subcellular location">
    <subcellularLocation>
        <location evidence="2">Secreted</location>
        <location evidence="2">Cell wall</location>
    </subcellularLocation>
</comment>
<keyword evidence="6" id="KW-0134">Cell wall</keyword>
<dbReference type="InterPro" id="IPR012334">
    <property type="entry name" value="Pectin_lyas_fold"/>
</dbReference>
<keyword evidence="9 12" id="KW-0106">Calcium</keyword>
<reference evidence="14" key="1">
    <citation type="journal article" date="2013" name="Nat. Biotechnol.">
        <title>Draft genome sequence of chickpea (Cicer arietinum) provides a resource for trait improvement.</title>
        <authorList>
            <person name="Varshney R.K."/>
            <person name="Song C."/>
            <person name="Saxena R.K."/>
            <person name="Azam S."/>
            <person name="Yu S."/>
            <person name="Sharpe A.G."/>
            <person name="Cannon S."/>
            <person name="Baek J."/>
            <person name="Rosen B.D."/>
            <person name="Tar'an B."/>
            <person name="Millan T."/>
            <person name="Zhang X."/>
            <person name="Ramsay L.D."/>
            <person name="Iwata A."/>
            <person name="Wang Y."/>
            <person name="Nelson W."/>
            <person name="Farmer A.D."/>
            <person name="Gaur P.M."/>
            <person name="Soderlund C."/>
            <person name="Penmetsa R.V."/>
            <person name="Xu C."/>
            <person name="Bharti A.K."/>
            <person name="He W."/>
            <person name="Winter P."/>
            <person name="Zhao S."/>
            <person name="Hane J.K."/>
            <person name="Carrasquilla-Garcia N."/>
            <person name="Condie J.A."/>
            <person name="Upadhyaya H.D."/>
            <person name="Luo M.C."/>
            <person name="Thudi M."/>
            <person name="Gowda C.L."/>
            <person name="Singh N.P."/>
            <person name="Lichtenzveig J."/>
            <person name="Gali K.K."/>
            <person name="Rubio J."/>
            <person name="Nadarajan N."/>
            <person name="Dolezel J."/>
            <person name="Bansal K.C."/>
            <person name="Xu X."/>
            <person name="Edwards D."/>
            <person name="Zhang G."/>
            <person name="Kahl G."/>
            <person name="Gil J."/>
            <person name="Singh K.B."/>
            <person name="Datta S.K."/>
            <person name="Jackson S.A."/>
            <person name="Wang J."/>
            <person name="Cook D.R."/>
        </authorList>
    </citation>
    <scope>NUCLEOTIDE SEQUENCE [LARGE SCALE GENOMIC DNA]</scope>
    <source>
        <strain evidence="14">cv. CDC Frontier</strain>
    </source>
</reference>
<dbReference type="GeneID" id="101493043"/>
<comment type="catalytic activity">
    <reaction evidence="1 12">
        <text>Eliminative cleavage of (1-&gt;4)-alpha-D-galacturonan to give oligosaccharides with 4-deoxy-alpha-D-galact-4-enuronosyl groups at their non-reducing ends.</text>
        <dbReference type="EC" id="4.2.2.2"/>
    </reaction>
</comment>
<feature type="domain" description="Pectate lyase" evidence="13">
    <location>
        <begin position="169"/>
        <end position="366"/>
    </location>
</feature>
<dbReference type="eggNOG" id="ENOG502QQE2">
    <property type="taxonomic scope" value="Eukaryota"/>
</dbReference>
<dbReference type="Proteomes" id="UP000087171">
    <property type="component" value="Chromosome Ca2"/>
</dbReference>
<dbReference type="OrthoDB" id="1637350at2759"/>
<keyword evidence="8 12" id="KW-0732">Signal</keyword>
<keyword evidence="7 12" id="KW-0479">Metal-binding</keyword>
<dbReference type="Pfam" id="PF00544">
    <property type="entry name" value="Pectate_lyase_4"/>
    <property type="match status" value="1"/>
</dbReference>
<dbReference type="PRINTS" id="PR00807">
    <property type="entry name" value="AMBALLERGEN"/>
</dbReference>
<dbReference type="SMART" id="SM00656">
    <property type="entry name" value="Amb_all"/>
    <property type="match status" value="1"/>
</dbReference>
<dbReference type="PANTHER" id="PTHR31683">
    <property type="entry name" value="PECTATE LYASE 18-RELATED"/>
    <property type="match status" value="1"/>
</dbReference>
<accession>A0A1S2XGV2</accession>